<evidence type="ECO:0000313" key="1">
    <source>
        <dbReference type="EMBL" id="MFI9099370.1"/>
    </source>
</evidence>
<dbReference type="Proteomes" id="UP001614394">
    <property type="component" value="Unassembled WGS sequence"/>
</dbReference>
<dbReference type="Gene3D" id="2.40.50.100">
    <property type="match status" value="1"/>
</dbReference>
<keyword evidence="2" id="KW-1185">Reference proteome</keyword>
<sequence>MLETVEQEIPVLTEMPGIVTGLKVSEGDVVRKGDVPAVIG</sequence>
<name>A0ABW8BYZ3_9ACTN</name>
<dbReference type="InterPro" id="IPR011053">
    <property type="entry name" value="Single_hybrid_motif"/>
</dbReference>
<reference evidence="1 2" key="1">
    <citation type="submission" date="2024-10" db="EMBL/GenBank/DDBJ databases">
        <title>The Natural Products Discovery Center: Release of the First 8490 Sequenced Strains for Exploring Actinobacteria Biosynthetic Diversity.</title>
        <authorList>
            <person name="Kalkreuter E."/>
            <person name="Kautsar S.A."/>
            <person name="Yang D."/>
            <person name="Bader C.D."/>
            <person name="Teijaro C.N."/>
            <person name="Fluegel L."/>
            <person name="Davis C.M."/>
            <person name="Simpson J.R."/>
            <person name="Lauterbach L."/>
            <person name="Steele A.D."/>
            <person name="Gui C."/>
            <person name="Meng S."/>
            <person name="Li G."/>
            <person name="Viehrig K."/>
            <person name="Ye F."/>
            <person name="Su P."/>
            <person name="Kiefer A.F."/>
            <person name="Nichols A."/>
            <person name="Cepeda A.J."/>
            <person name="Yan W."/>
            <person name="Fan B."/>
            <person name="Jiang Y."/>
            <person name="Adhikari A."/>
            <person name="Zheng C.-J."/>
            <person name="Schuster L."/>
            <person name="Cowan T.M."/>
            <person name="Smanski M.J."/>
            <person name="Chevrette M.G."/>
            <person name="De Carvalho L.P.S."/>
            <person name="Shen B."/>
        </authorList>
    </citation>
    <scope>NUCLEOTIDE SEQUENCE [LARGE SCALE GENOMIC DNA]</scope>
    <source>
        <strain evidence="1 2">NPDC053399</strain>
    </source>
</reference>
<organism evidence="1 2">
    <name type="scientific">Streptomyces fildesensis</name>
    <dbReference type="NCBI Taxonomy" id="375757"/>
    <lineage>
        <taxon>Bacteria</taxon>
        <taxon>Bacillati</taxon>
        <taxon>Actinomycetota</taxon>
        <taxon>Actinomycetes</taxon>
        <taxon>Kitasatosporales</taxon>
        <taxon>Streptomycetaceae</taxon>
        <taxon>Streptomyces</taxon>
    </lineage>
</organism>
<comment type="caution">
    <text evidence="1">The sequence shown here is derived from an EMBL/GenBank/DDBJ whole genome shotgun (WGS) entry which is preliminary data.</text>
</comment>
<dbReference type="RefSeq" id="WP_269284347.1">
    <property type="nucleotide sequence ID" value="NZ_JAAIKO010000001.1"/>
</dbReference>
<evidence type="ECO:0000313" key="2">
    <source>
        <dbReference type="Proteomes" id="UP001614394"/>
    </source>
</evidence>
<accession>A0ABW8BYZ3</accession>
<dbReference type="SUPFAM" id="SSF51230">
    <property type="entry name" value="Single hybrid motif"/>
    <property type="match status" value="1"/>
</dbReference>
<proteinExistence type="predicted"/>
<gene>
    <name evidence="1" type="ORF">ACIGXA_02510</name>
</gene>
<dbReference type="EMBL" id="JBITYG010000001">
    <property type="protein sequence ID" value="MFI9099370.1"/>
    <property type="molecule type" value="Genomic_DNA"/>
</dbReference>
<protein>
    <submittedName>
        <fullName evidence="1">Biotin/lipoyl-binding protein</fullName>
    </submittedName>
</protein>